<keyword evidence="3" id="KW-0106">Calcium</keyword>
<dbReference type="GO" id="GO:0045333">
    <property type="term" value="P:cellular respiration"/>
    <property type="evidence" value="ECO:0007669"/>
    <property type="project" value="InterPro"/>
</dbReference>
<evidence type="ECO:0000313" key="6">
    <source>
        <dbReference type="EMBL" id="KAF0741582.1"/>
    </source>
</evidence>
<dbReference type="PROSITE" id="PS00018">
    <property type="entry name" value="EF_HAND_1"/>
    <property type="match status" value="1"/>
</dbReference>
<dbReference type="GO" id="GO:0005509">
    <property type="term" value="F:calcium ion binding"/>
    <property type="evidence" value="ECO:0007669"/>
    <property type="project" value="InterPro"/>
</dbReference>
<dbReference type="InterPro" id="IPR002048">
    <property type="entry name" value="EF_hand_dom"/>
</dbReference>
<evidence type="ECO:0000259" key="5">
    <source>
        <dbReference type="PROSITE" id="PS50222"/>
    </source>
</evidence>
<comment type="caution">
    <text evidence="6">The sequence shown here is derived from an EMBL/GenBank/DDBJ whole genome shotgun (WGS) entry which is preliminary data.</text>
</comment>
<feature type="domain" description="EF-hand" evidence="5">
    <location>
        <begin position="305"/>
        <end position="340"/>
    </location>
</feature>
<dbReference type="InterPro" id="IPR011992">
    <property type="entry name" value="EF-hand-dom_pair"/>
</dbReference>
<dbReference type="Gene3D" id="1.10.238.10">
    <property type="entry name" value="EF-hand"/>
    <property type="match status" value="1"/>
</dbReference>
<evidence type="ECO:0000256" key="2">
    <source>
        <dbReference type="ARBA" id="ARBA00011814"/>
    </source>
</evidence>
<evidence type="ECO:0000256" key="4">
    <source>
        <dbReference type="ARBA" id="ARBA00024947"/>
    </source>
</evidence>
<dbReference type="PANTHER" id="PTHR12901:SF10">
    <property type="entry name" value="COENZYME Q-BINDING PROTEIN COQ10, MITOCHONDRIAL"/>
    <property type="match status" value="1"/>
</dbReference>
<dbReference type="GO" id="GO:0005739">
    <property type="term" value="C:mitochondrion"/>
    <property type="evidence" value="ECO:0007669"/>
    <property type="project" value="TreeGrafter"/>
</dbReference>
<dbReference type="GO" id="GO:0048039">
    <property type="term" value="F:ubiquinone binding"/>
    <property type="evidence" value="ECO:0007669"/>
    <property type="project" value="InterPro"/>
</dbReference>
<gene>
    <name evidence="6" type="ORF">Ae201684_003263</name>
</gene>
<dbReference type="InterPro" id="IPR005031">
    <property type="entry name" value="COQ10_START"/>
</dbReference>
<dbReference type="InterPro" id="IPR044996">
    <property type="entry name" value="COQ10-like"/>
</dbReference>
<dbReference type="VEuPathDB" id="FungiDB:AeMF1_003286"/>
<dbReference type="PANTHER" id="PTHR12901">
    <property type="entry name" value="SPERM PROTEIN HOMOLOG"/>
    <property type="match status" value="1"/>
</dbReference>
<dbReference type="InterPro" id="IPR018247">
    <property type="entry name" value="EF_Hand_1_Ca_BS"/>
</dbReference>
<dbReference type="SUPFAM" id="SSF47473">
    <property type="entry name" value="EF-hand"/>
    <property type="match status" value="1"/>
</dbReference>
<dbReference type="CDD" id="cd07813">
    <property type="entry name" value="COQ10p_like"/>
    <property type="match status" value="1"/>
</dbReference>
<evidence type="ECO:0000313" key="7">
    <source>
        <dbReference type="Proteomes" id="UP000481153"/>
    </source>
</evidence>
<dbReference type="SUPFAM" id="SSF55961">
    <property type="entry name" value="Bet v1-like"/>
    <property type="match status" value="1"/>
</dbReference>
<evidence type="ECO:0000256" key="3">
    <source>
        <dbReference type="ARBA" id="ARBA00022837"/>
    </source>
</evidence>
<reference evidence="6 7" key="1">
    <citation type="submission" date="2019-07" db="EMBL/GenBank/DDBJ databases">
        <title>Genomics analysis of Aphanomyces spp. identifies a new class of oomycete effector associated with host adaptation.</title>
        <authorList>
            <person name="Gaulin E."/>
        </authorList>
    </citation>
    <scope>NUCLEOTIDE SEQUENCE [LARGE SCALE GENOMIC DNA]</scope>
    <source>
        <strain evidence="6 7">ATCC 201684</strain>
    </source>
</reference>
<organism evidence="6 7">
    <name type="scientific">Aphanomyces euteiches</name>
    <dbReference type="NCBI Taxonomy" id="100861"/>
    <lineage>
        <taxon>Eukaryota</taxon>
        <taxon>Sar</taxon>
        <taxon>Stramenopiles</taxon>
        <taxon>Oomycota</taxon>
        <taxon>Saprolegniomycetes</taxon>
        <taxon>Saprolegniales</taxon>
        <taxon>Verrucalvaceae</taxon>
        <taxon>Aphanomyces</taxon>
    </lineage>
</organism>
<keyword evidence="7" id="KW-1185">Reference proteome</keyword>
<evidence type="ECO:0000256" key="1">
    <source>
        <dbReference type="ARBA" id="ARBA00006885"/>
    </source>
</evidence>
<dbReference type="PROSITE" id="PS50222">
    <property type="entry name" value="EF_HAND_2"/>
    <property type="match status" value="1"/>
</dbReference>
<sequence>MRIFMRSLVQPARHCRRGFLSMPEFMQPSNLRKVHREKKVVPFSCQEMFDVVANVDAYTDFLPFCVASRVVRRPAAGVMEADLTIGFQIFTETYRSRVLMESPNRILISSIESPTFKSIESEWLFRELSPTSCEVQFRVSFEVASILHAHAMRLFFDDVARVQLNAFIKQATKLQRLAPPPPPQQPVVFPSIPRPLRSLQDKIDANDIAQLRQIFTKHAKDGRKLLLSGFGAACKDLVESSEWAQESHTLDDVKTISDNHNSALASVVFASYMVPDAKTIEAGGAHDWLSFEEFAMGLYMTLYGTVDEKAVHLFQVIDSSNDGFLSPDELRRAMEGRIRIVKDIFPMLLKEQVGLHSESSGASRELIDECMKVGLMAIETLLAQVETDIPLAVNQIFLSTNLKAPNRITLDEWCRMWYAHPELVEMMTIDGMKKIMKMASVVTPSTKSSTPSHN</sequence>
<comment type="subunit">
    <text evidence="2">Interacts with coenzyme Q.</text>
</comment>
<dbReference type="AlphaFoldDB" id="A0A6G0XM93"/>
<accession>A0A6G0XM93</accession>
<dbReference type="Proteomes" id="UP000481153">
    <property type="component" value="Unassembled WGS sequence"/>
</dbReference>
<comment type="function">
    <text evidence="4">Required for the function of coenzyme Q in the respiratory chain. May serve as a chaperone or may be involved in the transport of Q6 from its site of synthesis to the catalytic sites of the respiratory complexes.</text>
</comment>
<protein>
    <recommendedName>
        <fullName evidence="5">EF-hand domain-containing protein</fullName>
    </recommendedName>
</protein>
<dbReference type="Pfam" id="PF03364">
    <property type="entry name" value="Polyketide_cyc"/>
    <property type="match status" value="1"/>
</dbReference>
<dbReference type="InterPro" id="IPR023393">
    <property type="entry name" value="START-like_dom_sf"/>
</dbReference>
<dbReference type="EMBL" id="VJMJ01000036">
    <property type="protein sequence ID" value="KAF0741582.1"/>
    <property type="molecule type" value="Genomic_DNA"/>
</dbReference>
<dbReference type="OrthoDB" id="292693at2759"/>
<dbReference type="Gene3D" id="3.30.530.20">
    <property type="match status" value="1"/>
</dbReference>
<name>A0A6G0XM93_9STRA</name>
<proteinExistence type="inferred from homology"/>
<comment type="similarity">
    <text evidence="1">Belongs to the COQ10 family.</text>
</comment>